<reference evidence="2" key="1">
    <citation type="submission" date="2024-07" db="EMBL/GenBank/DDBJ databases">
        <title>Complete genome sequences of cellulolytic bacteria, Kitasatospora sp. CMC57 and Streptomyces sp. CMC78, isolated from Japanese agricultural soil.</title>
        <authorList>
            <person name="Hashimoto T."/>
            <person name="Ito M."/>
            <person name="Iwamoto M."/>
            <person name="Fukahori D."/>
            <person name="Shoda T."/>
            <person name="Sakoda M."/>
            <person name="Morohoshi T."/>
            <person name="Mitsuboshi M."/>
            <person name="Nishizawa T."/>
        </authorList>
    </citation>
    <scope>NUCLEOTIDE SEQUENCE</scope>
    <source>
        <strain evidence="2">CMC78</strain>
    </source>
</reference>
<organism evidence="2">
    <name type="scientific">Streptomyces sp. CMC78</name>
    <dbReference type="NCBI Taxonomy" id="3231512"/>
    <lineage>
        <taxon>Bacteria</taxon>
        <taxon>Bacillati</taxon>
        <taxon>Actinomycetota</taxon>
        <taxon>Actinomycetes</taxon>
        <taxon>Kitasatosporales</taxon>
        <taxon>Streptomycetaceae</taxon>
        <taxon>Streptomyces</taxon>
    </lineage>
</organism>
<sequence length="92" mass="9859">MDNPGVVNNFVTQTSDFRSAALWLHTVTRRVARHPARTIGPATARQEAQVISTPKTRPDMRRPPPGGRAGVVPTADSGGEESDRVSTVANDP</sequence>
<dbReference type="KEGG" id="stcm:SCMC78_31510"/>
<dbReference type="AlphaFoldDB" id="A0AB33KCM6"/>
<evidence type="ECO:0000313" key="2">
    <source>
        <dbReference type="EMBL" id="BFP53344.1"/>
    </source>
</evidence>
<feature type="region of interest" description="Disordered" evidence="1">
    <location>
        <begin position="34"/>
        <end position="92"/>
    </location>
</feature>
<gene>
    <name evidence="2" type="ORF">SCMC78_31510</name>
</gene>
<proteinExistence type="predicted"/>
<evidence type="ECO:0000256" key="1">
    <source>
        <dbReference type="SAM" id="MobiDB-lite"/>
    </source>
</evidence>
<protein>
    <submittedName>
        <fullName evidence="2">Uncharacterized protein</fullName>
    </submittedName>
</protein>
<accession>A0AB33KCM6</accession>
<dbReference type="EMBL" id="AP035884">
    <property type="protein sequence ID" value="BFP53344.1"/>
    <property type="molecule type" value="Genomic_DNA"/>
</dbReference>
<name>A0AB33KCM6_9ACTN</name>